<proteinExistence type="predicted"/>
<evidence type="ECO:0000313" key="5">
    <source>
        <dbReference type="Proteomes" id="UP001596977"/>
    </source>
</evidence>
<sequence length="72" mass="7955">MRDPHSLTSIGQYLIACENIVAARAEFADAFAISARMSVDDVAWKVGFSGSANLRRAIKRWTGQTISEIRAR</sequence>
<dbReference type="RefSeq" id="WP_264944734.1">
    <property type="nucleotide sequence ID" value="NZ_JAPDRA010000005.1"/>
</dbReference>
<evidence type="ECO:0000259" key="3">
    <source>
        <dbReference type="PROSITE" id="PS01124"/>
    </source>
</evidence>
<dbReference type="SUPFAM" id="SSF46689">
    <property type="entry name" value="Homeodomain-like"/>
    <property type="match status" value="1"/>
</dbReference>
<keyword evidence="2" id="KW-0804">Transcription</keyword>
<organism evidence="4 5">
    <name type="scientific">Sphingomonas canadensis</name>
    <dbReference type="NCBI Taxonomy" id="1219257"/>
    <lineage>
        <taxon>Bacteria</taxon>
        <taxon>Pseudomonadati</taxon>
        <taxon>Pseudomonadota</taxon>
        <taxon>Alphaproteobacteria</taxon>
        <taxon>Sphingomonadales</taxon>
        <taxon>Sphingomonadaceae</taxon>
        <taxon>Sphingomonas</taxon>
    </lineage>
</organism>
<protein>
    <submittedName>
        <fullName evidence="4">Helix-turn-helix domain-containing protein</fullName>
    </submittedName>
</protein>
<dbReference type="InterPro" id="IPR009057">
    <property type="entry name" value="Homeodomain-like_sf"/>
</dbReference>
<dbReference type="EMBL" id="JBHTJG010000005">
    <property type="protein sequence ID" value="MFD0946960.1"/>
    <property type="molecule type" value="Genomic_DNA"/>
</dbReference>
<keyword evidence="5" id="KW-1185">Reference proteome</keyword>
<dbReference type="Proteomes" id="UP001596977">
    <property type="component" value="Unassembled WGS sequence"/>
</dbReference>
<comment type="caution">
    <text evidence="4">The sequence shown here is derived from an EMBL/GenBank/DDBJ whole genome shotgun (WGS) entry which is preliminary data.</text>
</comment>
<keyword evidence="1" id="KW-0805">Transcription regulation</keyword>
<reference evidence="5" key="1">
    <citation type="journal article" date="2019" name="Int. J. Syst. Evol. Microbiol.">
        <title>The Global Catalogue of Microorganisms (GCM) 10K type strain sequencing project: providing services to taxonomists for standard genome sequencing and annotation.</title>
        <authorList>
            <consortium name="The Broad Institute Genomics Platform"/>
            <consortium name="The Broad Institute Genome Sequencing Center for Infectious Disease"/>
            <person name="Wu L."/>
            <person name="Ma J."/>
        </authorList>
    </citation>
    <scope>NUCLEOTIDE SEQUENCE [LARGE SCALE GENOMIC DNA]</scope>
    <source>
        <strain evidence="5">CCUG 62982</strain>
    </source>
</reference>
<feature type="domain" description="HTH araC/xylS-type" evidence="3">
    <location>
        <begin position="24"/>
        <end position="72"/>
    </location>
</feature>
<evidence type="ECO:0000256" key="2">
    <source>
        <dbReference type="ARBA" id="ARBA00023163"/>
    </source>
</evidence>
<dbReference type="InterPro" id="IPR018060">
    <property type="entry name" value="HTH_AraC"/>
</dbReference>
<evidence type="ECO:0000313" key="4">
    <source>
        <dbReference type="EMBL" id="MFD0946960.1"/>
    </source>
</evidence>
<dbReference type="Pfam" id="PF12833">
    <property type="entry name" value="HTH_18"/>
    <property type="match status" value="1"/>
</dbReference>
<gene>
    <name evidence="4" type="ORF">ACFQ1E_11475</name>
</gene>
<accession>A0ABW3H8D2</accession>
<dbReference type="PROSITE" id="PS01124">
    <property type="entry name" value="HTH_ARAC_FAMILY_2"/>
    <property type="match status" value="1"/>
</dbReference>
<name>A0ABW3H8D2_9SPHN</name>
<dbReference type="Gene3D" id="1.10.10.60">
    <property type="entry name" value="Homeodomain-like"/>
    <property type="match status" value="1"/>
</dbReference>
<evidence type="ECO:0000256" key="1">
    <source>
        <dbReference type="ARBA" id="ARBA00023015"/>
    </source>
</evidence>